<dbReference type="Gene3D" id="2.40.50.100">
    <property type="match status" value="1"/>
</dbReference>
<keyword evidence="2" id="KW-0812">Transmembrane</keyword>
<name>A0ABR7MKU0_9BACT</name>
<comment type="caution">
    <text evidence="6">The sequence shown here is derived from an EMBL/GenBank/DDBJ whole genome shotgun (WGS) entry which is preliminary data.</text>
</comment>
<dbReference type="InterPro" id="IPR006143">
    <property type="entry name" value="RND_pump_MFP"/>
</dbReference>
<dbReference type="EMBL" id="JACSCY010000008">
    <property type="protein sequence ID" value="MBC6611702.1"/>
    <property type="molecule type" value="Genomic_DNA"/>
</dbReference>
<organism evidence="6 7">
    <name type="scientific">Hymenobacter citatus</name>
    <dbReference type="NCBI Taxonomy" id="2763506"/>
    <lineage>
        <taxon>Bacteria</taxon>
        <taxon>Pseudomonadati</taxon>
        <taxon>Bacteroidota</taxon>
        <taxon>Cytophagia</taxon>
        <taxon>Cytophagales</taxon>
        <taxon>Hymenobacteraceae</taxon>
        <taxon>Hymenobacter</taxon>
    </lineage>
</organism>
<keyword evidence="2" id="KW-1133">Transmembrane helix</keyword>
<dbReference type="InterPro" id="IPR058792">
    <property type="entry name" value="Beta-barrel_RND_2"/>
</dbReference>
<dbReference type="PANTHER" id="PTHR30469:SF36">
    <property type="entry name" value="BLL3903 PROTEIN"/>
    <property type="match status" value="1"/>
</dbReference>
<dbReference type="Gene3D" id="1.10.287.470">
    <property type="entry name" value="Helix hairpin bin"/>
    <property type="match status" value="1"/>
</dbReference>
<dbReference type="Pfam" id="PF25954">
    <property type="entry name" value="Beta-barrel_RND_2"/>
    <property type="match status" value="1"/>
</dbReference>
<dbReference type="NCBIfam" id="TIGR01730">
    <property type="entry name" value="RND_mfp"/>
    <property type="match status" value="1"/>
</dbReference>
<dbReference type="Pfam" id="PF25989">
    <property type="entry name" value="YknX_C"/>
    <property type="match status" value="1"/>
</dbReference>
<dbReference type="Pfam" id="PF25917">
    <property type="entry name" value="BSH_RND"/>
    <property type="match status" value="1"/>
</dbReference>
<keyword evidence="2" id="KW-0472">Membrane</keyword>
<dbReference type="Gene3D" id="2.40.420.20">
    <property type="match status" value="1"/>
</dbReference>
<evidence type="ECO:0000259" key="4">
    <source>
        <dbReference type="Pfam" id="PF25954"/>
    </source>
</evidence>
<dbReference type="PANTHER" id="PTHR30469">
    <property type="entry name" value="MULTIDRUG RESISTANCE PROTEIN MDTA"/>
    <property type="match status" value="1"/>
</dbReference>
<feature type="domain" description="YknX-like C-terminal permuted SH3-like" evidence="5">
    <location>
        <begin position="305"/>
        <end position="373"/>
    </location>
</feature>
<gene>
    <name evidence="6" type="ORF">H8B15_12265</name>
</gene>
<evidence type="ECO:0000259" key="5">
    <source>
        <dbReference type="Pfam" id="PF25989"/>
    </source>
</evidence>
<dbReference type="InterPro" id="IPR058625">
    <property type="entry name" value="MdtA-like_BSH"/>
</dbReference>
<accession>A0ABR7MKU0</accession>
<dbReference type="SUPFAM" id="SSF111369">
    <property type="entry name" value="HlyD-like secretion proteins"/>
    <property type="match status" value="1"/>
</dbReference>
<keyword evidence="7" id="KW-1185">Reference proteome</keyword>
<proteinExistence type="inferred from homology"/>
<feature type="domain" description="Multidrug resistance protein MdtA-like barrel-sandwich hybrid" evidence="3">
    <location>
        <begin position="94"/>
        <end position="216"/>
    </location>
</feature>
<evidence type="ECO:0000313" key="6">
    <source>
        <dbReference type="EMBL" id="MBC6611702.1"/>
    </source>
</evidence>
<evidence type="ECO:0000256" key="1">
    <source>
        <dbReference type="ARBA" id="ARBA00009477"/>
    </source>
</evidence>
<sequence>MQTQEREEVETTSTTSPGRRILGIIIVLAVIGALVFVKYKFFPSPEAGGKGSKGGGKAAGSKTASRVPVQVYPVKATSLSNVVAATGSVLADESVVIQSEISGKITSLNIKEGQPVKKGQLLFTINADEIQANLKRQAFNLKLYQDQEKRQRTLLEKEYISAQEYEQTNNLLLTARADEQALRAALAKAYVRAPFSGVLGLTTATVGTYVSPGTQITTLSRIRPVKIDFAVPSRFSNAVKVGDPVTVTDEGTTKKYRAKVYAINPQIDPVSRTLQVRALYPNAQDELRPGAFVKVNLELGATTEALQIPTEAVIPDASGYTVYVVKDGKAESRKVKIGNRSTKLIEITEGLTVGDSLIRTGILQIKAGDKVAVQK</sequence>
<dbReference type="Gene3D" id="2.40.30.170">
    <property type="match status" value="1"/>
</dbReference>
<protein>
    <submittedName>
        <fullName evidence="6">Efflux RND transporter periplasmic adaptor subunit</fullName>
    </submittedName>
</protein>
<reference evidence="6 7" key="1">
    <citation type="submission" date="2020-08" db="EMBL/GenBank/DDBJ databases">
        <title>Hymenobacter sp.</title>
        <authorList>
            <person name="Kim M.K."/>
        </authorList>
    </citation>
    <scope>NUCLEOTIDE SEQUENCE [LARGE SCALE GENOMIC DNA]</scope>
    <source>
        <strain evidence="6 7">BT507</strain>
    </source>
</reference>
<dbReference type="Proteomes" id="UP000622017">
    <property type="component" value="Unassembled WGS sequence"/>
</dbReference>
<dbReference type="InterPro" id="IPR058637">
    <property type="entry name" value="YknX-like_C"/>
</dbReference>
<evidence type="ECO:0000259" key="3">
    <source>
        <dbReference type="Pfam" id="PF25917"/>
    </source>
</evidence>
<evidence type="ECO:0000313" key="7">
    <source>
        <dbReference type="Proteomes" id="UP000622017"/>
    </source>
</evidence>
<comment type="similarity">
    <text evidence="1">Belongs to the membrane fusion protein (MFP) (TC 8.A.1) family.</text>
</comment>
<feature type="domain" description="CusB-like beta-barrel" evidence="4">
    <location>
        <begin position="227"/>
        <end position="298"/>
    </location>
</feature>
<feature type="transmembrane region" description="Helical" evidence="2">
    <location>
        <begin position="21"/>
        <end position="42"/>
    </location>
</feature>
<dbReference type="RefSeq" id="WP_187319980.1">
    <property type="nucleotide sequence ID" value="NZ_JACSCY010000008.1"/>
</dbReference>
<evidence type="ECO:0000256" key="2">
    <source>
        <dbReference type="SAM" id="Phobius"/>
    </source>
</evidence>